<organism evidence="1 2">
    <name type="scientific">Frankia alni (strain DSM 45986 / CECT 9034 / ACN14a)</name>
    <dbReference type="NCBI Taxonomy" id="326424"/>
    <lineage>
        <taxon>Bacteria</taxon>
        <taxon>Bacillati</taxon>
        <taxon>Actinomycetota</taxon>
        <taxon>Actinomycetes</taxon>
        <taxon>Frankiales</taxon>
        <taxon>Frankiaceae</taxon>
        <taxon>Frankia</taxon>
    </lineage>
</organism>
<name>Q0RPB9_FRAAA</name>
<evidence type="ECO:0000313" key="2">
    <source>
        <dbReference type="Proteomes" id="UP000000657"/>
    </source>
</evidence>
<keyword evidence="2" id="KW-1185">Reference proteome</keyword>
<evidence type="ECO:0000313" key="1">
    <source>
        <dbReference type="EMBL" id="CAJ60613.1"/>
    </source>
</evidence>
<dbReference type="HOGENOM" id="CLU_2861211_0_0_11"/>
<dbReference type="AlphaFoldDB" id="Q0RPB9"/>
<dbReference type="Proteomes" id="UP000000657">
    <property type="component" value="Chromosome"/>
</dbReference>
<protein>
    <submittedName>
        <fullName evidence="1">Uncharacterized protein</fullName>
    </submittedName>
</protein>
<reference evidence="1 2" key="1">
    <citation type="journal article" date="2007" name="Genome Res.">
        <title>Genome characteristics of facultatively symbiotic Frankia sp. strains reflect host range and host plant biogeography.</title>
        <authorList>
            <person name="Normand P."/>
            <person name="Lapierre P."/>
            <person name="Tisa L.S."/>
            <person name="Gogarten J.P."/>
            <person name="Alloisio N."/>
            <person name="Bagnarol E."/>
            <person name="Bassi C.A."/>
            <person name="Berry A.M."/>
            <person name="Bickhart D.M."/>
            <person name="Choisne N."/>
            <person name="Couloux A."/>
            <person name="Cournoyer B."/>
            <person name="Cruveiller S."/>
            <person name="Daubin V."/>
            <person name="Demange N."/>
            <person name="Francino M.P."/>
            <person name="Goltsman E."/>
            <person name="Huang Y."/>
            <person name="Kopp O.R."/>
            <person name="Labarre L."/>
            <person name="Lapidus A."/>
            <person name="Lavire C."/>
            <person name="Marechal J."/>
            <person name="Martinez M."/>
            <person name="Mastronunzio J.E."/>
            <person name="Mullin B.C."/>
            <person name="Niemann J."/>
            <person name="Pujic P."/>
            <person name="Rawnsley T."/>
            <person name="Rouy Z."/>
            <person name="Schenowitz C."/>
            <person name="Sellstedt A."/>
            <person name="Tavares F."/>
            <person name="Tomkins J.P."/>
            <person name="Vallenet D."/>
            <person name="Valverde C."/>
            <person name="Wall L.G."/>
            <person name="Wang Y."/>
            <person name="Medigue C."/>
            <person name="Benson D.R."/>
        </authorList>
    </citation>
    <scope>NUCLEOTIDE SEQUENCE [LARGE SCALE GENOMIC DNA]</scope>
    <source>
        <strain evidence="2">DSM 45986 / CECT 9034 / ACN14a</strain>
    </source>
</reference>
<accession>Q0RPB9</accession>
<gene>
    <name evidence="1" type="ordered locus">FRAAL1964</name>
</gene>
<dbReference type="EMBL" id="CT573213">
    <property type="protein sequence ID" value="CAJ60613.1"/>
    <property type="molecule type" value="Genomic_DNA"/>
</dbReference>
<sequence length="64" mass="7571">MARSFRVRGRGGVVSVRRVERRAILFSGENRSRERKNEARPADLQVITDYFSSWLRKFFAVRIL</sequence>
<proteinExistence type="predicted"/>
<dbReference type="STRING" id="326424.FRAAL1964"/>
<dbReference type="KEGG" id="fal:FRAAL1964"/>